<dbReference type="EMBL" id="CP053085">
    <property type="protein sequence ID" value="QJR34311.1"/>
    <property type="molecule type" value="Genomic_DNA"/>
</dbReference>
<dbReference type="Pfam" id="PF07715">
    <property type="entry name" value="Plug"/>
    <property type="match status" value="1"/>
</dbReference>
<dbReference type="Gene3D" id="2.170.130.10">
    <property type="entry name" value="TonB-dependent receptor, plug domain"/>
    <property type="match status" value="1"/>
</dbReference>
<accession>A0A6M4IPV4</accession>
<dbReference type="InterPro" id="IPR012910">
    <property type="entry name" value="Plug_dom"/>
</dbReference>
<sequence>MHNEPRFSSLRRIRRRDPIAALGAVMLTLAATTAHAQARTRADSAKADSARTTSAQALQGVRVTVTRDAARSPLELPFAWSRATIDDRPALRRSGVADVLLGIPGVQVQDRANPSQDPRIAVRGFGARSAFGVRGVRVLRDGIPLTLPDGQTPLDWLDLESVGRVDVIRGTAAALYGNAAGGVIDFRSRAPSARPFAIDARLWDGGGLQRGSVLASGSRRDTTGTVQGGGWLGSVTRTTGDGPRQWSHLDATSAFGRAMATLGGTRFEVQGTRYDTPRAENTGALTAAELARDPRLPDSLNITRRSRKAVEQSQLSLLAARGDGANTLNASLFVGTRTLDNPLPFAIVAVDRHVAGGSLHGARRTTRLSWPLRLGAGVDAQRQVDDRLNFENCSTLAASAPATALCPKPGNERGSVRLNQQERVGGLGGYVRAEVEAPHRIFASAALRYDRVNFAVRDRFITGTNLDDSGERVLSAVSPMLGIAWRARPLLSVYANLSTAFETPTITELTNQDNGAAGLNALLDPQRTRTAEVGVQGMLWSRLRADVALFRATVLEELVPFDVPNQPGRRAFRNAGRTSRQGIETNLTASTSMFDIGVAHTWSRFEFDTYRVGAANYDGKVIPGIPAHLLQAYVTARRAGWFATVDGTASSRVSADDASTVFAAGYAAWNVRAGYTAPRVGHVRLEPTVGIENMFDRRYAGSVVINATRSRYFEPGLPRRLTFVMRIQAE</sequence>
<comment type="similarity">
    <text evidence="8 9">Belongs to the TonB-dependent receptor family.</text>
</comment>
<feature type="chain" id="PRO_5026728381" evidence="10">
    <location>
        <begin position="37"/>
        <end position="730"/>
    </location>
</feature>
<keyword evidence="7 8" id="KW-0998">Cell outer membrane</keyword>
<dbReference type="GO" id="GO:0044718">
    <property type="term" value="P:siderophore transmembrane transport"/>
    <property type="evidence" value="ECO:0007669"/>
    <property type="project" value="TreeGrafter"/>
</dbReference>
<dbReference type="PROSITE" id="PS52016">
    <property type="entry name" value="TONB_DEPENDENT_REC_3"/>
    <property type="match status" value="1"/>
</dbReference>
<keyword evidence="14" id="KW-1185">Reference proteome</keyword>
<dbReference type="GO" id="GO:0009279">
    <property type="term" value="C:cell outer membrane"/>
    <property type="evidence" value="ECO:0007669"/>
    <property type="project" value="UniProtKB-SubCell"/>
</dbReference>
<evidence type="ECO:0000256" key="2">
    <source>
        <dbReference type="ARBA" id="ARBA00022448"/>
    </source>
</evidence>
<dbReference type="InterPro" id="IPR000531">
    <property type="entry name" value="Beta-barrel_TonB"/>
</dbReference>
<evidence type="ECO:0000256" key="7">
    <source>
        <dbReference type="ARBA" id="ARBA00023237"/>
    </source>
</evidence>
<dbReference type="SUPFAM" id="SSF56935">
    <property type="entry name" value="Porins"/>
    <property type="match status" value="1"/>
</dbReference>
<evidence type="ECO:0000256" key="3">
    <source>
        <dbReference type="ARBA" id="ARBA00022452"/>
    </source>
</evidence>
<evidence type="ECO:0000256" key="8">
    <source>
        <dbReference type="PROSITE-ProRule" id="PRU01360"/>
    </source>
</evidence>
<feature type="domain" description="TonB-dependent receptor plug" evidence="12">
    <location>
        <begin position="92"/>
        <end position="183"/>
    </location>
</feature>
<evidence type="ECO:0000256" key="6">
    <source>
        <dbReference type="ARBA" id="ARBA00023136"/>
    </source>
</evidence>
<gene>
    <name evidence="13" type="ORF">HKW67_01625</name>
</gene>
<keyword evidence="2 8" id="KW-0813">Transport</keyword>
<evidence type="ECO:0000256" key="9">
    <source>
        <dbReference type="RuleBase" id="RU003357"/>
    </source>
</evidence>
<evidence type="ECO:0000256" key="4">
    <source>
        <dbReference type="ARBA" id="ARBA00022692"/>
    </source>
</evidence>
<feature type="domain" description="TonB-dependent receptor-like beta-barrel" evidence="11">
    <location>
        <begin position="271"/>
        <end position="684"/>
    </location>
</feature>
<reference evidence="13 14" key="1">
    <citation type="submission" date="2020-05" db="EMBL/GenBank/DDBJ databases">
        <title>Complete genome sequence of Gemmatimonas greenlandica TET16.</title>
        <authorList>
            <person name="Zeng Y."/>
        </authorList>
    </citation>
    <scope>NUCLEOTIDE SEQUENCE [LARGE SCALE GENOMIC DNA]</scope>
    <source>
        <strain evidence="13 14">TET16</strain>
    </source>
</reference>
<keyword evidence="13" id="KW-0675">Receptor</keyword>
<evidence type="ECO:0000256" key="10">
    <source>
        <dbReference type="SAM" id="SignalP"/>
    </source>
</evidence>
<organism evidence="13 14">
    <name type="scientific">Gemmatimonas groenlandica</name>
    <dbReference type="NCBI Taxonomy" id="2732249"/>
    <lineage>
        <taxon>Bacteria</taxon>
        <taxon>Pseudomonadati</taxon>
        <taxon>Gemmatimonadota</taxon>
        <taxon>Gemmatimonadia</taxon>
        <taxon>Gemmatimonadales</taxon>
        <taxon>Gemmatimonadaceae</taxon>
        <taxon>Gemmatimonas</taxon>
    </lineage>
</organism>
<evidence type="ECO:0000313" key="14">
    <source>
        <dbReference type="Proteomes" id="UP000500938"/>
    </source>
</evidence>
<dbReference type="AlphaFoldDB" id="A0A6M4IPV4"/>
<feature type="signal peptide" evidence="10">
    <location>
        <begin position="1"/>
        <end position="36"/>
    </location>
</feature>
<dbReference type="Pfam" id="PF00593">
    <property type="entry name" value="TonB_dep_Rec_b-barrel"/>
    <property type="match status" value="1"/>
</dbReference>
<keyword evidence="10" id="KW-0732">Signal</keyword>
<dbReference type="KEGG" id="ggr:HKW67_01625"/>
<dbReference type="Gene3D" id="2.40.170.20">
    <property type="entry name" value="TonB-dependent receptor, beta-barrel domain"/>
    <property type="match status" value="1"/>
</dbReference>
<evidence type="ECO:0000256" key="1">
    <source>
        <dbReference type="ARBA" id="ARBA00004571"/>
    </source>
</evidence>
<dbReference type="InterPro" id="IPR036942">
    <property type="entry name" value="Beta-barrel_TonB_sf"/>
</dbReference>
<protein>
    <submittedName>
        <fullName evidence="13">TonB-dependent receptor</fullName>
    </submittedName>
</protein>
<keyword evidence="5 9" id="KW-0798">TonB box</keyword>
<dbReference type="Proteomes" id="UP000500938">
    <property type="component" value="Chromosome"/>
</dbReference>
<dbReference type="PANTHER" id="PTHR30069:SF28">
    <property type="entry name" value="TONB-DEPENDENT RECEPTOR YNCD-RELATED"/>
    <property type="match status" value="1"/>
</dbReference>
<dbReference type="GO" id="GO:0015344">
    <property type="term" value="F:siderophore uptake transmembrane transporter activity"/>
    <property type="evidence" value="ECO:0007669"/>
    <property type="project" value="TreeGrafter"/>
</dbReference>
<dbReference type="InterPro" id="IPR037066">
    <property type="entry name" value="Plug_dom_sf"/>
</dbReference>
<evidence type="ECO:0000259" key="11">
    <source>
        <dbReference type="Pfam" id="PF00593"/>
    </source>
</evidence>
<evidence type="ECO:0000259" key="12">
    <source>
        <dbReference type="Pfam" id="PF07715"/>
    </source>
</evidence>
<keyword evidence="6 8" id="KW-0472">Membrane</keyword>
<proteinExistence type="inferred from homology"/>
<evidence type="ECO:0000256" key="5">
    <source>
        <dbReference type="ARBA" id="ARBA00023077"/>
    </source>
</evidence>
<dbReference type="PANTHER" id="PTHR30069">
    <property type="entry name" value="TONB-DEPENDENT OUTER MEMBRANE RECEPTOR"/>
    <property type="match status" value="1"/>
</dbReference>
<dbReference type="RefSeq" id="WP_171223737.1">
    <property type="nucleotide sequence ID" value="NZ_CP053085.1"/>
</dbReference>
<name>A0A6M4IPV4_9BACT</name>
<keyword evidence="3 8" id="KW-1134">Transmembrane beta strand</keyword>
<comment type="subcellular location">
    <subcellularLocation>
        <location evidence="1 8">Cell outer membrane</location>
        <topology evidence="1 8">Multi-pass membrane protein</topology>
    </subcellularLocation>
</comment>
<dbReference type="InterPro" id="IPR039426">
    <property type="entry name" value="TonB-dep_rcpt-like"/>
</dbReference>
<keyword evidence="4 8" id="KW-0812">Transmembrane</keyword>
<evidence type="ECO:0000313" key="13">
    <source>
        <dbReference type="EMBL" id="QJR34311.1"/>
    </source>
</evidence>